<dbReference type="OrthoDB" id="9807744at2"/>
<proteinExistence type="predicted"/>
<protein>
    <submittedName>
        <fullName evidence="4">Glycosyl transferase family 4</fullName>
    </submittedName>
</protein>
<evidence type="ECO:0000313" key="4">
    <source>
        <dbReference type="EMBL" id="TWJ29896.1"/>
    </source>
</evidence>
<comment type="caution">
    <text evidence="4">The sequence shown here is derived from an EMBL/GenBank/DDBJ whole genome shotgun (WGS) entry which is preliminary data.</text>
</comment>
<evidence type="ECO:0000313" key="5">
    <source>
        <dbReference type="Proteomes" id="UP000319728"/>
    </source>
</evidence>
<dbReference type="RefSeq" id="WP_145818729.1">
    <property type="nucleotide sequence ID" value="NZ_VLLP01000001.1"/>
</dbReference>
<keyword evidence="5" id="KW-1185">Reference proteome</keyword>
<dbReference type="SUPFAM" id="SSF53756">
    <property type="entry name" value="UDP-Glycosyltransferase/glycogen phosphorylase"/>
    <property type="match status" value="1"/>
</dbReference>
<accession>A0A562WI06</accession>
<dbReference type="AlphaFoldDB" id="A0A562WI06"/>
<sequence>MVAGSDRIRVAMPHGPAPVERDGVSDYVAHLVRALDDAGVTVTPVPVRPADGRSPLRWLTATARAAERVRRLGADLVHVQFAPSAYRFSGMPGLLPLRLPRSVPLVTTVHEYGGWAVPGWLPGPLWSLLERARLWDRETGRLVPASAAVIVTNDGHAGAVRARTGVATAHVPLAPNVTDHAGATTAGRLLRAQIGLPGDAPLLVFFGFVHPVKGIRHLIGPCPRSAVPTRTCACWWPAGSPPRRCRRRRPARSGTS</sequence>
<dbReference type="GO" id="GO:0016757">
    <property type="term" value="F:glycosyltransferase activity"/>
    <property type="evidence" value="ECO:0007669"/>
    <property type="project" value="UniProtKB-KW"/>
</dbReference>
<organism evidence="4 5">
    <name type="scientific">Micromonospora sagamiensis</name>
    <dbReference type="NCBI Taxonomy" id="47875"/>
    <lineage>
        <taxon>Bacteria</taxon>
        <taxon>Bacillati</taxon>
        <taxon>Actinomycetota</taxon>
        <taxon>Actinomycetes</taxon>
        <taxon>Micromonosporales</taxon>
        <taxon>Micromonosporaceae</taxon>
        <taxon>Micromonospora</taxon>
    </lineage>
</organism>
<evidence type="ECO:0000256" key="2">
    <source>
        <dbReference type="ARBA" id="ARBA00022679"/>
    </source>
</evidence>
<feature type="domain" description="Glycosyltransferase subfamily 4-like N-terminal" evidence="3">
    <location>
        <begin position="32"/>
        <end position="176"/>
    </location>
</feature>
<dbReference type="Gene3D" id="3.40.50.2000">
    <property type="entry name" value="Glycogen Phosphorylase B"/>
    <property type="match status" value="2"/>
</dbReference>
<keyword evidence="2 4" id="KW-0808">Transferase</keyword>
<gene>
    <name evidence="4" type="ORF">JD81_03427</name>
</gene>
<reference evidence="4 5" key="1">
    <citation type="submission" date="2019-07" db="EMBL/GenBank/DDBJ databases">
        <title>R&amp;d 2014.</title>
        <authorList>
            <person name="Klenk H.-P."/>
        </authorList>
    </citation>
    <scope>NUCLEOTIDE SEQUENCE [LARGE SCALE GENOMIC DNA]</scope>
    <source>
        <strain evidence="4 5">DSM 43912</strain>
    </source>
</reference>
<evidence type="ECO:0000259" key="3">
    <source>
        <dbReference type="Pfam" id="PF13579"/>
    </source>
</evidence>
<dbReference type="Pfam" id="PF13579">
    <property type="entry name" value="Glyco_trans_4_4"/>
    <property type="match status" value="1"/>
</dbReference>
<keyword evidence="1" id="KW-0328">Glycosyltransferase</keyword>
<dbReference type="EMBL" id="VLLP01000001">
    <property type="protein sequence ID" value="TWJ29896.1"/>
    <property type="molecule type" value="Genomic_DNA"/>
</dbReference>
<dbReference type="InterPro" id="IPR028098">
    <property type="entry name" value="Glyco_trans_4-like_N"/>
</dbReference>
<dbReference type="Proteomes" id="UP000319728">
    <property type="component" value="Unassembled WGS sequence"/>
</dbReference>
<evidence type="ECO:0000256" key="1">
    <source>
        <dbReference type="ARBA" id="ARBA00022676"/>
    </source>
</evidence>
<name>A0A562WI06_9ACTN</name>